<evidence type="ECO:0000313" key="1">
    <source>
        <dbReference type="EMBL" id="QDU69933.1"/>
    </source>
</evidence>
<dbReference type="RefSeq" id="WP_145070295.1">
    <property type="nucleotide sequence ID" value="NZ_CP036287.1"/>
</dbReference>
<organism evidence="1 2">
    <name type="scientific">Engelhardtia mirabilis</name>
    <dbReference type="NCBI Taxonomy" id="2528011"/>
    <lineage>
        <taxon>Bacteria</taxon>
        <taxon>Pseudomonadati</taxon>
        <taxon>Planctomycetota</taxon>
        <taxon>Planctomycetia</taxon>
        <taxon>Planctomycetia incertae sedis</taxon>
        <taxon>Engelhardtia</taxon>
    </lineage>
</organism>
<gene>
    <name evidence="1" type="ORF">Pla133_50560</name>
</gene>
<evidence type="ECO:0000313" key="2">
    <source>
        <dbReference type="Proteomes" id="UP000316921"/>
    </source>
</evidence>
<accession>A0A518BSI1</accession>
<proteinExistence type="predicted"/>
<sequence>MVEVKIKGTVSPNGQVAAGEGFKVVELGRHASGWKRFRVKIESIELLASVESVKSTSKRATDAGDPAAGLEFKARPTIEKIDPPKKSFVVVSGYTRPPHGKPAGGHHGFSFVAVGESPGC</sequence>
<dbReference type="AlphaFoldDB" id="A0A518BSI1"/>
<name>A0A518BSI1_9BACT</name>
<protein>
    <submittedName>
        <fullName evidence="1">Uncharacterized protein</fullName>
    </submittedName>
</protein>
<dbReference type="EMBL" id="CP036287">
    <property type="protein sequence ID" value="QDU69933.1"/>
    <property type="molecule type" value="Genomic_DNA"/>
</dbReference>
<keyword evidence="2" id="KW-1185">Reference proteome</keyword>
<reference evidence="1 2" key="1">
    <citation type="submission" date="2019-02" db="EMBL/GenBank/DDBJ databases">
        <title>Deep-cultivation of Planctomycetes and their phenomic and genomic characterization uncovers novel biology.</title>
        <authorList>
            <person name="Wiegand S."/>
            <person name="Jogler M."/>
            <person name="Boedeker C."/>
            <person name="Pinto D."/>
            <person name="Vollmers J."/>
            <person name="Rivas-Marin E."/>
            <person name="Kohn T."/>
            <person name="Peeters S.H."/>
            <person name="Heuer A."/>
            <person name="Rast P."/>
            <person name="Oberbeckmann S."/>
            <person name="Bunk B."/>
            <person name="Jeske O."/>
            <person name="Meyerdierks A."/>
            <person name="Storesund J.E."/>
            <person name="Kallscheuer N."/>
            <person name="Luecker S."/>
            <person name="Lage O.M."/>
            <person name="Pohl T."/>
            <person name="Merkel B.J."/>
            <person name="Hornburger P."/>
            <person name="Mueller R.-W."/>
            <person name="Bruemmer F."/>
            <person name="Labrenz M."/>
            <person name="Spormann A.M."/>
            <person name="Op den Camp H."/>
            <person name="Overmann J."/>
            <person name="Amann R."/>
            <person name="Jetten M.S.M."/>
            <person name="Mascher T."/>
            <person name="Medema M.H."/>
            <person name="Devos D.P."/>
            <person name="Kaster A.-K."/>
            <person name="Ovreas L."/>
            <person name="Rohde M."/>
            <person name="Galperin M.Y."/>
            <person name="Jogler C."/>
        </authorList>
    </citation>
    <scope>NUCLEOTIDE SEQUENCE [LARGE SCALE GENOMIC DNA]</scope>
    <source>
        <strain evidence="1 2">Pla133</strain>
    </source>
</reference>
<dbReference type="Proteomes" id="UP000316921">
    <property type="component" value="Chromosome"/>
</dbReference>
<dbReference type="KEGG" id="pbap:Pla133_50560"/>